<dbReference type="SUPFAM" id="SSF51366">
    <property type="entry name" value="Ribulose-phoshate binding barrel"/>
    <property type="match status" value="1"/>
</dbReference>
<gene>
    <name evidence="9 11" type="primary">trpF</name>
    <name evidence="11" type="ORF">GCM10007350_10350</name>
</gene>
<dbReference type="HAMAP" id="MF_00135">
    <property type="entry name" value="PRAI"/>
    <property type="match status" value="1"/>
</dbReference>
<evidence type="ECO:0000256" key="5">
    <source>
        <dbReference type="ARBA" id="ARBA00022605"/>
    </source>
</evidence>
<dbReference type="NCBIfam" id="NF002298">
    <property type="entry name" value="PRK01222.1-4"/>
    <property type="match status" value="1"/>
</dbReference>
<evidence type="ECO:0000256" key="2">
    <source>
        <dbReference type="ARBA" id="ARBA00004664"/>
    </source>
</evidence>
<evidence type="ECO:0000256" key="3">
    <source>
        <dbReference type="ARBA" id="ARBA00012572"/>
    </source>
</evidence>
<evidence type="ECO:0000256" key="4">
    <source>
        <dbReference type="ARBA" id="ARBA00022272"/>
    </source>
</evidence>
<comment type="caution">
    <text evidence="11">The sequence shown here is derived from an EMBL/GenBank/DDBJ whole genome shotgun (WGS) entry which is preliminary data.</text>
</comment>
<evidence type="ECO:0000256" key="8">
    <source>
        <dbReference type="ARBA" id="ARBA00023235"/>
    </source>
</evidence>
<name>A0ABQ3GX55_9NEIS</name>
<evidence type="ECO:0000256" key="7">
    <source>
        <dbReference type="ARBA" id="ARBA00023141"/>
    </source>
</evidence>
<keyword evidence="5 9" id="KW-0028">Amino-acid biosynthesis</keyword>
<dbReference type="EMBL" id="BMYO01000002">
    <property type="protein sequence ID" value="GHD59213.1"/>
    <property type="molecule type" value="Genomic_DNA"/>
</dbReference>
<keyword evidence="6 9" id="KW-0822">Tryptophan biosynthesis</keyword>
<dbReference type="PANTHER" id="PTHR42894">
    <property type="entry name" value="N-(5'-PHOSPHORIBOSYL)ANTHRANILATE ISOMERASE"/>
    <property type="match status" value="1"/>
</dbReference>
<protein>
    <recommendedName>
        <fullName evidence="4 9">N-(5'-phosphoribosyl)anthranilate isomerase</fullName>
        <shortName evidence="9">PRAI</shortName>
        <ecNumber evidence="3 9">5.3.1.24</ecNumber>
    </recommendedName>
</protein>
<dbReference type="InterPro" id="IPR011060">
    <property type="entry name" value="RibuloseP-bd_barrel"/>
</dbReference>
<evidence type="ECO:0000313" key="11">
    <source>
        <dbReference type="EMBL" id="GHD59213.1"/>
    </source>
</evidence>
<evidence type="ECO:0000256" key="6">
    <source>
        <dbReference type="ARBA" id="ARBA00022822"/>
    </source>
</evidence>
<dbReference type="CDD" id="cd00405">
    <property type="entry name" value="PRAI"/>
    <property type="match status" value="1"/>
</dbReference>
<dbReference type="InterPro" id="IPR044643">
    <property type="entry name" value="TrpF_fam"/>
</dbReference>
<reference evidence="12" key="1">
    <citation type="journal article" date="2019" name="Int. J. Syst. Evol. Microbiol.">
        <title>The Global Catalogue of Microorganisms (GCM) 10K type strain sequencing project: providing services to taxonomists for standard genome sequencing and annotation.</title>
        <authorList>
            <consortium name="The Broad Institute Genomics Platform"/>
            <consortium name="The Broad Institute Genome Sequencing Center for Infectious Disease"/>
            <person name="Wu L."/>
            <person name="Ma J."/>
        </authorList>
    </citation>
    <scope>NUCLEOTIDE SEQUENCE [LARGE SCALE GENOMIC DNA]</scope>
    <source>
        <strain evidence="12">KCTC 23701</strain>
    </source>
</reference>
<evidence type="ECO:0000313" key="12">
    <source>
        <dbReference type="Proteomes" id="UP000604737"/>
    </source>
</evidence>
<dbReference type="Proteomes" id="UP000604737">
    <property type="component" value="Unassembled WGS sequence"/>
</dbReference>
<accession>A0ABQ3GX55</accession>
<comment type="similarity">
    <text evidence="9">Belongs to the TrpF family.</text>
</comment>
<feature type="domain" description="N-(5'phosphoribosyl) anthranilate isomerase (PRAI)" evidence="10">
    <location>
        <begin position="6"/>
        <end position="201"/>
    </location>
</feature>
<dbReference type="PANTHER" id="PTHR42894:SF1">
    <property type="entry name" value="N-(5'-PHOSPHORIBOSYL)ANTHRANILATE ISOMERASE"/>
    <property type="match status" value="1"/>
</dbReference>
<keyword evidence="8 9" id="KW-0413">Isomerase</keyword>
<dbReference type="InterPro" id="IPR013785">
    <property type="entry name" value="Aldolase_TIM"/>
</dbReference>
<comment type="pathway">
    <text evidence="2 9">Amino-acid biosynthesis; L-tryptophan biosynthesis; L-tryptophan from chorismate: step 3/5.</text>
</comment>
<evidence type="ECO:0000259" key="10">
    <source>
        <dbReference type="Pfam" id="PF00697"/>
    </source>
</evidence>
<dbReference type="NCBIfam" id="NF002299">
    <property type="entry name" value="PRK01222.1-6"/>
    <property type="match status" value="1"/>
</dbReference>
<sequence>MVFPRVKICGLRDVETAVATARLGADAIGLVFYAPSPRCVDATAAARIVAALPAFVSSVGLFVDAAPDYVRDVLRQVPLDLLQFHGDESPEYCRQFGRPYIKALRVKPDTDLVECAKRYHDARGLLVDAYVPGVPGGTGEAFDWALLPNDLVLPLILSGGLHPDNVAQAVEQVRPWALDVSSGVELSKGVKDLARVAAFIRAAHRAATETTDER</sequence>
<organism evidence="11 12">
    <name type="scientific">Jeongeupia chitinilytica</name>
    <dbReference type="NCBI Taxonomy" id="1041641"/>
    <lineage>
        <taxon>Bacteria</taxon>
        <taxon>Pseudomonadati</taxon>
        <taxon>Pseudomonadota</taxon>
        <taxon>Betaproteobacteria</taxon>
        <taxon>Neisseriales</taxon>
        <taxon>Chitinibacteraceae</taxon>
        <taxon>Jeongeupia</taxon>
    </lineage>
</organism>
<dbReference type="InterPro" id="IPR001240">
    <property type="entry name" value="PRAI_dom"/>
</dbReference>
<comment type="catalytic activity">
    <reaction evidence="1 9">
        <text>N-(5-phospho-beta-D-ribosyl)anthranilate = 1-(2-carboxyphenylamino)-1-deoxy-D-ribulose 5-phosphate</text>
        <dbReference type="Rhea" id="RHEA:21540"/>
        <dbReference type="ChEBI" id="CHEBI:18277"/>
        <dbReference type="ChEBI" id="CHEBI:58613"/>
        <dbReference type="EC" id="5.3.1.24"/>
    </reaction>
</comment>
<dbReference type="Gene3D" id="3.20.20.70">
    <property type="entry name" value="Aldolase class I"/>
    <property type="match status" value="1"/>
</dbReference>
<dbReference type="Pfam" id="PF00697">
    <property type="entry name" value="PRAI"/>
    <property type="match status" value="1"/>
</dbReference>
<dbReference type="EC" id="5.3.1.24" evidence="3 9"/>
<dbReference type="GO" id="GO:0016853">
    <property type="term" value="F:isomerase activity"/>
    <property type="evidence" value="ECO:0007669"/>
    <property type="project" value="UniProtKB-KW"/>
</dbReference>
<keyword evidence="7 9" id="KW-0057">Aromatic amino acid biosynthesis</keyword>
<proteinExistence type="inferred from homology"/>
<evidence type="ECO:0000256" key="9">
    <source>
        <dbReference type="HAMAP-Rule" id="MF_00135"/>
    </source>
</evidence>
<evidence type="ECO:0000256" key="1">
    <source>
        <dbReference type="ARBA" id="ARBA00001164"/>
    </source>
</evidence>
<dbReference type="RefSeq" id="WP_189459205.1">
    <property type="nucleotide sequence ID" value="NZ_BMYO01000002.1"/>
</dbReference>
<keyword evidence="12" id="KW-1185">Reference proteome</keyword>